<keyword evidence="4" id="KW-1185">Reference proteome</keyword>
<dbReference type="Pfam" id="PF00501">
    <property type="entry name" value="AMP-binding"/>
    <property type="match status" value="1"/>
</dbReference>
<dbReference type="InterPro" id="IPR045851">
    <property type="entry name" value="AMP-bd_C_sf"/>
</dbReference>
<accession>A0ABU1XB94</accession>
<dbReference type="RefSeq" id="WP_310399063.1">
    <property type="nucleotide sequence ID" value="NZ_JAVDWW010000001.1"/>
</dbReference>
<dbReference type="Pfam" id="PF13193">
    <property type="entry name" value="AMP-binding_C"/>
    <property type="match status" value="1"/>
</dbReference>
<dbReference type="Proteomes" id="UP001251217">
    <property type="component" value="Unassembled WGS sequence"/>
</dbReference>
<dbReference type="SUPFAM" id="SSF56801">
    <property type="entry name" value="Acetyl-CoA synthetase-like"/>
    <property type="match status" value="1"/>
</dbReference>
<dbReference type="Gene3D" id="3.40.50.12780">
    <property type="entry name" value="N-terminal domain of ligase-like"/>
    <property type="match status" value="1"/>
</dbReference>
<sequence>MHLTSLAAELGQRSAVVMAHSGASLSYAQLESESNRIAHTFRDLGLRTGNHIAILMTNRIELFPVVWAAQRSGLFYTPVNWHLTGDEAAYIVDNCEATVLISSPELEAVAAHCAAAASRPVARIVIGFADGAEPAGALRLESLMADASPEPLETELEGYYMFYSSGTTGRPKGILPELSGAPFGTGTAIDHIMATSFGFGCGTVYLSPGPLYHAAPLGWSMGTIRSGGTVVVMERFEAAHALELIELHKVTHAQFVPTMFVRMLKLDESMRRMYDLSSLQVVVHAGAPCPIDVKRQMIEWFGPKLVEFYAGSEGTGFFMIDSATWLERPGSVGRPLLGTPHICDDDGCELPTGEIGTVWFSDTVQFEYHNDPEKTAGAWDDRGWTTLGDLGYVDADGFLYLTDRRTDLILSGGVNIYPREIEDALIAHPAVTDVAVIGVPDEEFGQAVHAVVQPGDPAAAGDELAAELIAFARRHIAHFKAPRTVSFVDELPRLPSGKVLKRNLIR</sequence>
<keyword evidence="3" id="KW-0436">Ligase</keyword>
<feature type="domain" description="AMP-dependent synthetase/ligase" evidence="1">
    <location>
        <begin position="9"/>
        <end position="361"/>
    </location>
</feature>
<feature type="domain" description="AMP-binding enzyme C-terminal" evidence="2">
    <location>
        <begin position="420"/>
        <end position="498"/>
    </location>
</feature>
<dbReference type="GO" id="GO:0016874">
    <property type="term" value="F:ligase activity"/>
    <property type="evidence" value="ECO:0007669"/>
    <property type="project" value="UniProtKB-KW"/>
</dbReference>
<dbReference type="InterPro" id="IPR020845">
    <property type="entry name" value="AMP-binding_CS"/>
</dbReference>
<comment type="caution">
    <text evidence="3">The sequence shown here is derived from an EMBL/GenBank/DDBJ whole genome shotgun (WGS) entry which is preliminary data.</text>
</comment>
<name>A0ABU1XB94_9NOCA</name>
<dbReference type="InterPro" id="IPR042099">
    <property type="entry name" value="ANL_N_sf"/>
</dbReference>
<dbReference type="InterPro" id="IPR025110">
    <property type="entry name" value="AMP-bd_C"/>
</dbReference>
<dbReference type="PANTHER" id="PTHR24096">
    <property type="entry name" value="LONG-CHAIN-FATTY-ACID--COA LIGASE"/>
    <property type="match status" value="1"/>
</dbReference>
<reference evidence="3 4" key="1">
    <citation type="submission" date="2023-07" db="EMBL/GenBank/DDBJ databases">
        <title>Sorghum-associated microbial communities from plants grown in Nebraska, USA.</title>
        <authorList>
            <person name="Schachtman D."/>
        </authorList>
    </citation>
    <scope>NUCLEOTIDE SEQUENCE [LARGE SCALE GENOMIC DNA]</scope>
    <source>
        <strain evidence="3 4">4272</strain>
    </source>
</reference>
<evidence type="ECO:0000259" key="2">
    <source>
        <dbReference type="Pfam" id="PF13193"/>
    </source>
</evidence>
<gene>
    <name evidence="3" type="ORF">J2W56_001030</name>
</gene>
<evidence type="ECO:0000259" key="1">
    <source>
        <dbReference type="Pfam" id="PF00501"/>
    </source>
</evidence>
<dbReference type="PANTHER" id="PTHR24096:SF323">
    <property type="entry name" value="BLR3536 PROTEIN"/>
    <property type="match status" value="1"/>
</dbReference>
<dbReference type="Gene3D" id="3.30.300.30">
    <property type="match status" value="1"/>
</dbReference>
<protein>
    <submittedName>
        <fullName evidence="3">Acyl-CoA synthetase (AMP-forming)/AMP-acid ligase II</fullName>
    </submittedName>
</protein>
<dbReference type="EMBL" id="JAVDWW010000001">
    <property type="protein sequence ID" value="MDR7167312.1"/>
    <property type="molecule type" value="Genomic_DNA"/>
</dbReference>
<dbReference type="PROSITE" id="PS00455">
    <property type="entry name" value="AMP_BINDING"/>
    <property type="match status" value="1"/>
</dbReference>
<proteinExistence type="predicted"/>
<organism evidence="3 4">
    <name type="scientific">Nocardia kruczakiae</name>
    <dbReference type="NCBI Taxonomy" id="261477"/>
    <lineage>
        <taxon>Bacteria</taxon>
        <taxon>Bacillati</taxon>
        <taxon>Actinomycetota</taxon>
        <taxon>Actinomycetes</taxon>
        <taxon>Mycobacteriales</taxon>
        <taxon>Nocardiaceae</taxon>
        <taxon>Nocardia</taxon>
    </lineage>
</organism>
<dbReference type="InterPro" id="IPR000873">
    <property type="entry name" value="AMP-dep_synth/lig_dom"/>
</dbReference>
<evidence type="ECO:0000313" key="3">
    <source>
        <dbReference type="EMBL" id="MDR7167312.1"/>
    </source>
</evidence>
<evidence type="ECO:0000313" key="4">
    <source>
        <dbReference type="Proteomes" id="UP001251217"/>
    </source>
</evidence>